<protein>
    <submittedName>
        <fullName evidence="9">Murein DD-endopeptidase MepM/ murein hydrolase activator NlpD</fullName>
    </submittedName>
</protein>
<keyword evidence="5" id="KW-0862">Zinc</keyword>
<keyword evidence="3" id="KW-0479">Metal-binding</keyword>
<dbReference type="GO" id="GO:0006508">
    <property type="term" value="P:proteolysis"/>
    <property type="evidence" value="ECO:0007669"/>
    <property type="project" value="UniProtKB-KW"/>
</dbReference>
<evidence type="ECO:0000256" key="7">
    <source>
        <dbReference type="SAM" id="Phobius"/>
    </source>
</evidence>
<dbReference type="PANTHER" id="PTHR21666">
    <property type="entry name" value="PEPTIDASE-RELATED"/>
    <property type="match status" value="1"/>
</dbReference>
<evidence type="ECO:0000256" key="4">
    <source>
        <dbReference type="ARBA" id="ARBA00022801"/>
    </source>
</evidence>
<dbReference type="SUPFAM" id="SSF51261">
    <property type="entry name" value="Duplicated hybrid motif"/>
    <property type="match status" value="1"/>
</dbReference>
<dbReference type="Gene3D" id="2.70.70.10">
    <property type="entry name" value="Glucose Permease (Domain IIA)"/>
    <property type="match status" value="1"/>
</dbReference>
<evidence type="ECO:0000256" key="2">
    <source>
        <dbReference type="ARBA" id="ARBA00022670"/>
    </source>
</evidence>
<sequence>MELGVEPPIRLGDDRLDRAERRRASLRWLAGAALTGLSGVALIGAALYFDLDSQYDFADAPEFVANAAPADSQEEGVSGGKGDRLLRPVDIVSDKQTYSVPTTLKVGDKEVVRARAFTRLQTTLTLTPTGFADAVPPFNPLKLSDRATTADAAPDPGPVQDDAEVAFRTTDLTPQDAAGATGELSAAEAQAQIVETLKAGPETPKAPLQPLPPQLMLMRTSQAGDPLAASLAYATVGSVSPNAPFASIEVRMIPENVTNVAKSAGPDDASPTEKLVAMRHGESFEDVLRANGATPEAAAAIVAAFGVKRGESPVGEGQKILLLPEEPGARGDRPRIARVAVYADDQLKATVAVDDRGNYAPVSARTAAAPRKAQADSGDSGGMSLYQSLYETALKQGLSKPMIELLTRVFANDVDFQRSTSAGDAVEAFFSDPDDLDPRPELLYATLTVHDQTYKYYRFQAPDDNSVDYYDESGRSNRKFLLRKPIAEGDITSPFGMRYHPILGFTRMHTGVDWGAPIGTPIYAAGNGVIIKAAWDSGYGRRVEIQHANGYVTTYNHMSGFGRGVTEGAHVAQGQVIGYLGSTGLSTGPHLHYEVVINGNFVDPMAIKLARTREFDGKMLAAFKRERDRIDAFRAQAPSAAAESVDKPATGLTARIN</sequence>
<keyword evidence="10" id="KW-1185">Reference proteome</keyword>
<feature type="domain" description="M23ase beta-sheet core" evidence="8">
    <location>
        <begin position="507"/>
        <end position="604"/>
    </location>
</feature>
<keyword evidence="4 9" id="KW-0378">Hydrolase</keyword>
<gene>
    <name evidence="9" type="ORF">DFR50_1281</name>
</gene>
<dbReference type="Pfam" id="PF01551">
    <property type="entry name" value="Peptidase_M23"/>
    <property type="match status" value="1"/>
</dbReference>
<dbReference type="AlphaFoldDB" id="A0A366EY17"/>
<name>A0A366EY17_9HYPH</name>
<evidence type="ECO:0000256" key="6">
    <source>
        <dbReference type="ARBA" id="ARBA00023049"/>
    </source>
</evidence>
<dbReference type="InterPro" id="IPR016047">
    <property type="entry name" value="M23ase_b-sheet_dom"/>
</dbReference>
<keyword evidence="2" id="KW-0645">Protease</keyword>
<dbReference type="PANTHER" id="PTHR21666:SF288">
    <property type="entry name" value="CELL DIVISION PROTEIN YTFB"/>
    <property type="match status" value="1"/>
</dbReference>
<evidence type="ECO:0000259" key="8">
    <source>
        <dbReference type="Pfam" id="PF01551"/>
    </source>
</evidence>
<evidence type="ECO:0000313" key="10">
    <source>
        <dbReference type="Proteomes" id="UP000253529"/>
    </source>
</evidence>
<reference evidence="9 10" key="1">
    <citation type="submission" date="2018-06" db="EMBL/GenBank/DDBJ databases">
        <title>Genomic Encyclopedia of Type Strains, Phase IV (KMG-IV): sequencing the most valuable type-strain genomes for metagenomic binning, comparative biology and taxonomic classification.</title>
        <authorList>
            <person name="Goeker M."/>
        </authorList>
    </citation>
    <scope>NUCLEOTIDE SEQUENCE [LARGE SCALE GENOMIC DNA]</scope>
    <source>
        <strain evidence="9 10">DSM 24875</strain>
    </source>
</reference>
<dbReference type="CDD" id="cd12797">
    <property type="entry name" value="M23_peptidase"/>
    <property type="match status" value="1"/>
</dbReference>
<dbReference type="GO" id="GO:0046872">
    <property type="term" value="F:metal ion binding"/>
    <property type="evidence" value="ECO:0007669"/>
    <property type="project" value="UniProtKB-KW"/>
</dbReference>
<keyword evidence="7" id="KW-0472">Membrane</keyword>
<evidence type="ECO:0000256" key="3">
    <source>
        <dbReference type="ARBA" id="ARBA00022723"/>
    </source>
</evidence>
<dbReference type="Proteomes" id="UP000253529">
    <property type="component" value="Unassembled WGS sequence"/>
</dbReference>
<dbReference type="Gene3D" id="3.10.450.350">
    <property type="match status" value="1"/>
</dbReference>
<comment type="caution">
    <text evidence="9">The sequence shown here is derived from an EMBL/GenBank/DDBJ whole genome shotgun (WGS) entry which is preliminary data.</text>
</comment>
<keyword evidence="6" id="KW-0482">Metalloprotease</keyword>
<dbReference type="InterPro" id="IPR011055">
    <property type="entry name" value="Dup_hybrid_motif"/>
</dbReference>
<proteinExistence type="predicted"/>
<keyword evidence="7" id="KW-0812">Transmembrane</keyword>
<evidence type="ECO:0000313" key="9">
    <source>
        <dbReference type="EMBL" id="RBP07278.1"/>
    </source>
</evidence>
<keyword evidence="7" id="KW-1133">Transmembrane helix</keyword>
<dbReference type="OrthoDB" id="9805070at2"/>
<accession>A0A366EY17</accession>
<dbReference type="GO" id="GO:0004222">
    <property type="term" value="F:metalloendopeptidase activity"/>
    <property type="evidence" value="ECO:0007669"/>
    <property type="project" value="TreeGrafter"/>
</dbReference>
<organism evidence="9 10">
    <name type="scientific">Roseiarcus fermentans</name>
    <dbReference type="NCBI Taxonomy" id="1473586"/>
    <lineage>
        <taxon>Bacteria</taxon>
        <taxon>Pseudomonadati</taxon>
        <taxon>Pseudomonadota</taxon>
        <taxon>Alphaproteobacteria</taxon>
        <taxon>Hyphomicrobiales</taxon>
        <taxon>Roseiarcaceae</taxon>
        <taxon>Roseiarcus</taxon>
    </lineage>
</organism>
<dbReference type="EMBL" id="QNRK01000028">
    <property type="protein sequence ID" value="RBP07278.1"/>
    <property type="molecule type" value="Genomic_DNA"/>
</dbReference>
<evidence type="ECO:0000256" key="5">
    <source>
        <dbReference type="ARBA" id="ARBA00022833"/>
    </source>
</evidence>
<evidence type="ECO:0000256" key="1">
    <source>
        <dbReference type="ARBA" id="ARBA00001947"/>
    </source>
</evidence>
<comment type="cofactor">
    <cofactor evidence="1">
        <name>Zn(2+)</name>
        <dbReference type="ChEBI" id="CHEBI:29105"/>
    </cofactor>
</comment>
<dbReference type="InterPro" id="IPR050570">
    <property type="entry name" value="Cell_wall_metabolism_enzyme"/>
</dbReference>
<feature type="transmembrane region" description="Helical" evidence="7">
    <location>
        <begin position="28"/>
        <end position="49"/>
    </location>
</feature>